<dbReference type="PANTHER" id="PTHR39426:SF1">
    <property type="entry name" value="HOMOLOGY TO DEATH-ON-CURING PROTEIN OF PHAGE P1"/>
    <property type="match status" value="1"/>
</dbReference>
<dbReference type="PIRSF" id="PIRSF018297">
    <property type="entry name" value="Doc"/>
    <property type="match status" value="1"/>
</dbReference>
<dbReference type="PANTHER" id="PTHR39426">
    <property type="entry name" value="HOMOLOGY TO DEATH-ON-CURING PROTEIN OF PHAGE P1"/>
    <property type="match status" value="1"/>
</dbReference>
<accession>A0A4Y6UA57</accession>
<evidence type="ECO:0000259" key="1">
    <source>
        <dbReference type="PROSITE" id="PS51459"/>
    </source>
</evidence>
<evidence type="ECO:0000313" key="3">
    <source>
        <dbReference type="Proteomes" id="UP000318709"/>
    </source>
</evidence>
<dbReference type="EMBL" id="CP038231">
    <property type="protein sequence ID" value="QDH14094.1"/>
    <property type="molecule type" value="Genomic_DNA"/>
</dbReference>
<dbReference type="InterPro" id="IPR006440">
    <property type="entry name" value="Doc"/>
</dbReference>
<sequence>MTAIPQLLWIKREDALLYQKEALKAAGGLPGVRDMGLLEAALNRPRQHFHYEPDVSFCFLAALYTQAVAKNHPFVDANKRAALMIGEGFLNGHGIFLKMSSRQSVLTEAVLALAQDGHLQDYEKLLRKNVTVLDVAFLPIKL</sequence>
<evidence type="ECO:0000313" key="2">
    <source>
        <dbReference type="EMBL" id="QDH14094.1"/>
    </source>
</evidence>
<keyword evidence="3" id="KW-1185">Reference proteome</keyword>
<organism evidence="2 3">
    <name type="scientific">Formicincola oecophyllae</name>
    <dbReference type="NCBI Taxonomy" id="2558361"/>
    <lineage>
        <taxon>Bacteria</taxon>
        <taxon>Pseudomonadati</taxon>
        <taxon>Pseudomonadota</taxon>
        <taxon>Alphaproteobacteria</taxon>
        <taxon>Acetobacterales</taxon>
        <taxon>Acetobacteraceae</taxon>
        <taxon>Formicincola</taxon>
    </lineage>
</organism>
<name>A0A4Y6UA57_9PROT</name>
<dbReference type="RefSeq" id="WP_141443798.1">
    <property type="nucleotide sequence ID" value="NZ_CP038231.1"/>
</dbReference>
<protein>
    <submittedName>
        <fullName evidence="2">Type II toxin-antitoxin system death-on-curing family toxin</fullName>
    </submittedName>
</protein>
<dbReference type="KEGG" id="swf:E3E12_07775"/>
<dbReference type="OrthoDB" id="9802752at2"/>
<proteinExistence type="predicted"/>
<dbReference type="InterPro" id="IPR003812">
    <property type="entry name" value="Fido"/>
</dbReference>
<dbReference type="PROSITE" id="PS51459">
    <property type="entry name" value="FIDO"/>
    <property type="match status" value="1"/>
</dbReference>
<gene>
    <name evidence="2" type="ORF">E3E12_07775</name>
</gene>
<reference evidence="2 3" key="1">
    <citation type="submission" date="2019-03" db="EMBL/GenBank/DDBJ databases">
        <title>The complete genome sequence of Swingsia_sp. F3b2 LMG30590(T).</title>
        <authorList>
            <person name="Chua K.-O."/>
            <person name="Chan K.-G."/>
            <person name="See-Too W.-S."/>
        </authorList>
    </citation>
    <scope>NUCLEOTIDE SEQUENCE [LARGE SCALE GENOMIC DNA]</scope>
    <source>
        <strain evidence="2 3">F3b2</strain>
    </source>
</reference>
<dbReference type="Gene3D" id="1.20.120.1870">
    <property type="entry name" value="Fic/DOC protein, Fido domain"/>
    <property type="match status" value="1"/>
</dbReference>
<dbReference type="InterPro" id="IPR053737">
    <property type="entry name" value="Type_II_TA_Toxin"/>
</dbReference>
<dbReference type="Pfam" id="PF02661">
    <property type="entry name" value="Fic"/>
    <property type="match status" value="1"/>
</dbReference>
<dbReference type="Proteomes" id="UP000318709">
    <property type="component" value="Chromosome"/>
</dbReference>
<dbReference type="GO" id="GO:0016301">
    <property type="term" value="F:kinase activity"/>
    <property type="evidence" value="ECO:0007669"/>
    <property type="project" value="InterPro"/>
</dbReference>
<dbReference type="AlphaFoldDB" id="A0A4Y6UA57"/>
<feature type="domain" description="Fido" evidence="1">
    <location>
        <begin position="10"/>
        <end position="128"/>
    </location>
</feature>